<dbReference type="NCBIfam" id="TIGR02834">
    <property type="entry name" value="spo_ytxC"/>
    <property type="match status" value="1"/>
</dbReference>
<sequence>MIEMHFQEITDAQKMYKSLLSKAKALSIDYIEVVNEEENVVAVFASEKTNYVVQVVIIPVMTEFIIKNKEDQWILDYIENIFYFTDFEEKKQIVEIAKALMDGNNPDIPAVQDVVPREQLIAEALHEFLKVPISFSFESFLKFRMRSYNEVLLQIVESAIDEYKLEQEYQTFIQGLREFREKREPKLEQLHILHDEQFYFYNETFTEIKRNELFKFIDRKLILHQPMYIDSAVLAPLVSIAPKSISIYTDQIDNGMIQTIHNIFLENVTIYTKKSFENNRLKAKKI</sequence>
<evidence type="ECO:0000313" key="2">
    <source>
        <dbReference type="Proteomes" id="UP000306477"/>
    </source>
</evidence>
<dbReference type="STRING" id="1033734.GCA_000285535_03753"/>
<dbReference type="InterPro" id="IPR014199">
    <property type="entry name" value="Spore_YtxC"/>
</dbReference>
<dbReference type="Proteomes" id="UP000306477">
    <property type="component" value="Unassembled WGS sequence"/>
</dbReference>
<evidence type="ECO:0000313" key="1">
    <source>
        <dbReference type="EMBL" id="THE14719.1"/>
    </source>
</evidence>
<dbReference type="Pfam" id="PF08812">
    <property type="entry name" value="YtxC"/>
    <property type="match status" value="1"/>
</dbReference>
<dbReference type="OrthoDB" id="2986513at2"/>
<reference evidence="1 2" key="1">
    <citation type="journal article" date="2019" name="Indoor Air">
        <title>Impacts of indoor surface finishes on bacterial viability.</title>
        <authorList>
            <person name="Hu J."/>
            <person name="Maamar S.B."/>
            <person name="Glawe A.J."/>
            <person name="Gottel N."/>
            <person name="Gilbert J.A."/>
            <person name="Hartmann E.M."/>
        </authorList>
    </citation>
    <scope>NUCLEOTIDE SEQUENCE [LARGE SCALE GENOMIC DNA]</scope>
    <source>
        <strain evidence="1 2">AF060A6</strain>
    </source>
</reference>
<dbReference type="AlphaFoldDB" id="A0A4S3PXU0"/>
<comment type="caution">
    <text evidence="1">The sequence shown here is derived from an EMBL/GenBank/DDBJ whole genome shotgun (WGS) entry which is preliminary data.</text>
</comment>
<dbReference type="EMBL" id="SLUB01000003">
    <property type="protein sequence ID" value="THE14719.1"/>
    <property type="molecule type" value="Genomic_DNA"/>
</dbReference>
<protein>
    <submittedName>
        <fullName evidence="1">Putative sporulation protein YtxC</fullName>
    </submittedName>
</protein>
<organism evidence="1 2">
    <name type="scientific">Bacillus timonensis</name>
    <dbReference type="NCBI Taxonomy" id="1033734"/>
    <lineage>
        <taxon>Bacteria</taxon>
        <taxon>Bacillati</taxon>
        <taxon>Bacillota</taxon>
        <taxon>Bacilli</taxon>
        <taxon>Bacillales</taxon>
        <taxon>Bacillaceae</taxon>
        <taxon>Bacillus</taxon>
    </lineage>
</organism>
<proteinExistence type="predicted"/>
<gene>
    <name evidence="1" type="primary">ytxC</name>
    <name evidence="1" type="ORF">E1I69_02550</name>
</gene>
<keyword evidence="2" id="KW-1185">Reference proteome</keyword>
<accession>A0A4S3PXU0</accession>
<name>A0A4S3PXU0_9BACI</name>